<accession>M0LFM1</accession>
<evidence type="ECO:0000313" key="5">
    <source>
        <dbReference type="Proteomes" id="UP000186547"/>
    </source>
</evidence>
<gene>
    <name evidence="3" type="ORF">C445_15791</name>
    <name evidence="2" type="ORF">CHINAEXTREME_16205</name>
</gene>
<feature type="transmembrane region" description="Helical" evidence="1">
    <location>
        <begin position="30"/>
        <end position="49"/>
    </location>
</feature>
<protein>
    <submittedName>
        <fullName evidence="3">Uncharacterized protein</fullName>
    </submittedName>
</protein>
<dbReference type="AlphaFoldDB" id="M0LFM1"/>
<dbReference type="RefSeq" id="WP_007142864.1">
    <property type="nucleotide sequence ID" value="NZ_AOLZ01000056.1"/>
</dbReference>
<sequence length="94" mass="9852">MEAWKLYAVGLGLGLVGTLVTVVSLVLSGFVAGSVIVLGAAFTFAVSLTNVSRADSNRDHLLIYRIGNWVGAVIVIASGLLMLIVGILSFRTFV</sequence>
<keyword evidence="1" id="KW-0472">Membrane</keyword>
<name>M0LFM1_NATLA</name>
<dbReference type="EMBL" id="CP019285">
    <property type="protein sequence ID" value="APW99218.1"/>
    <property type="molecule type" value="Genomic_DNA"/>
</dbReference>
<evidence type="ECO:0000313" key="4">
    <source>
        <dbReference type="Proteomes" id="UP000011555"/>
    </source>
</evidence>
<evidence type="ECO:0000313" key="2">
    <source>
        <dbReference type="EMBL" id="APW99218.1"/>
    </source>
</evidence>
<organism evidence="3 4">
    <name type="scientific">Natronobacterium lacisalsi AJ5</name>
    <dbReference type="NCBI Taxonomy" id="358396"/>
    <lineage>
        <taxon>Archaea</taxon>
        <taxon>Methanobacteriati</taxon>
        <taxon>Methanobacteriota</taxon>
        <taxon>Stenosarchaea group</taxon>
        <taxon>Halobacteria</taxon>
        <taxon>Halobacteriales</taxon>
        <taxon>Natrialbaceae</taxon>
        <taxon>Natronobacterium</taxon>
    </lineage>
</organism>
<feature type="transmembrane region" description="Helical" evidence="1">
    <location>
        <begin position="6"/>
        <end position="23"/>
    </location>
</feature>
<dbReference type="Proteomes" id="UP000186547">
    <property type="component" value="Chromosome"/>
</dbReference>
<dbReference type="GeneID" id="30922699"/>
<dbReference type="KEGG" id="hlc:CHINAEXTREME16205"/>
<reference evidence="3 4" key="2">
    <citation type="journal article" date="2014" name="PLoS Genet.">
        <title>Phylogenetically driven sequencing of extremely halophilic archaea reveals strategies for static and dynamic osmo-response.</title>
        <authorList>
            <person name="Becker E.A."/>
            <person name="Seitzer P.M."/>
            <person name="Tritt A."/>
            <person name="Larsen D."/>
            <person name="Krusor M."/>
            <person name="Yao A.I."/>
            <person name="Wu D."/>
            <person name="Madern D."/>
            <person name="Eisen J.A."/>
            <person name="Darling A.E."/>
            <person name="Facciotti M.T."/>
        </authorList>
    </citation>
    <scope>NUCLEOTIDE SEQUENCE [LARGE SCALE GENOMIC DNA]</scope>
    <source>
        <strain evidence="3 4">AJ5</strain>
    </source>
</reference>
<evidence type="ECO:0000313" key="3">
    <source>
        <dbReference type="EMBL" id="EMA30785.1"/>
    </source>
</evidence>
<keyword evidence="1" id="KW-0812">Transmembrane</keyword>
<reference evidence="2 5" key="1">
    <citation type="journal article" date="2011" name="J. Bacteriol.">
        <title>Genome sequence of Halobiforma lacisalsi AJ5, an extremely halophilic archaeon which harbors a bop gene.</title>
        <authorList>
            <person name="Jiang X."/>
            <person name="Wang S."/>
            <person name="Cheng H."/>
            <person name="Huo Y."/>
            <person name="Zhang X."/>
            <person name="Zhu X."/>
            <person name="Han X."/>
            <person name="Ni P."/>
            <person name="Wu M."/>
        </authorList>
    </citation>
    <scope>NUCLEOTIDE SEQUENCE [LARGE SCALE GENOMIC DNA]</scope>
    <source>
        <strain evidence="2 5">AJ5</strain>
    </source>
</reference>
<keyword evidence="4" id="KW-1185">Reference proteome</keyword>
<evidence type="ECO:0000256" key="1">
    <source>
        <dbReference type="SAM" id="Phobius"/>
    </source>
</evidence>
<dbReference type="Proteomes" id="UP000011555">
    <property type="component" value="Unassembled WGS sequence"/>
</dbReference>
<keyword evidence="1" id="KW-1133">Transmembrane helix</keyword>
<feature type="transmembrane region" description="Helical" evidence="1">
    <location>
        <begin position="69"/>
        <end position="90"/>
    </location>
</feature>
<reference evidence="2" key="3">
    <citation type="submission" date="2017-01" db="EMBL/GenBank/DDBJ databases">
        <authorList>
            <person name="Mah S.A."/>
            <person name="Swanson W.J."/>
            <person name="Moy G.W."/>
            <person name="Vacquier V.D."/>
        </authorList>
    </citation>
    <scope>NUCLEOTIDE SEQUENCE</scope>
    <source>
        <strain evidence="2">AJ5</strain>
    </source>
</reference>
<proteinExistence type="predicted"/>
<dbReference type="EMBL" id="AOLZ01000056">
    <property type="protein sequence ID" value="EMA30785.1"/>
    <property type="molecule type" value="Genomic_DNA"/>
</dbReference>
<dbReference type="STRING" id="358396.CHINAEXTREME_16205"/>